<dbReference type="EMBL" id="BARW01012497">
    <property type="protein sequence ID" value="GAI84643.1"/>
    <property type="molecule type" value="Genomic_DNA"/>
</dbReference>
<comment type="caution">
    <text evidence="1">The sequence shown here is derived from an EMBL/GenBank/DDBJ whole genome shotgun (WGS) entry which is preliminary data.</text>
</comment>
<dbReference type="AlphaFoldDB" id="X1RVE8"/>
<proteinExistence type="predicted"/>
<accession>X1RVE8</accession>
<name>X1RVE8_9ZZZZ</name>
<gene>
    <name evidence="1" type="ORF">S12H4_23496</name>
</gene>
<protein>
    <submittedName>
        <fullName evidence="1">Uncharacterized protein</fullName>
    </submittedName>
</protein>
<reference evidence="1" key="1">
    <citation type="journal article" date="2014" name="Front. Microbiol.">
        <title>High frequency of phylogenetically diverse reductive dehalogenase-homologous genes in deep subseafloor sedimentary metagenomes.</title>
        <authorList>
            <person name="Kawai M."/>
            <person name="Futagami T."/>
            <person name="Toyoda A."/>
            <person name="Takaki Y."/>
            <person name="Nishi S."/>
            <person name="Hori S."/>
            <person name="Arai W."/>
            <person name="Tsubouchi T."/>
            <person name="Morono Y."/>
            <person name="Uchiyama I."/>
            <person name="Ito T."/>
            <person name="Fujiyama A."/>
            <person name="Inagaki F."/>
            <person name="Takami H."/>
        </authorList>
    </citation>
    <scope>NUCLEOTIDE SEQUENCE</scope>
    <source>
        <strain evidence="1">Expedition CK06-06</strain>
    </source>
</reference>
<sequence>MLSILSIDKSKKTLCQEANKMNKEKMVISMRELKDAIKHIEKTRTNITEATTGLFYYDNFLRVWKDEEDHNEEQLAYEKAQAEEGESKFIKEAEEQEAYLDSQEGDYE</sequence>
<organism evidence="1">
    <name type="scientific">marine sediment metagenome</name>
    <dbReference type="NCBI Taxonomy" id="412755"/>
    <lineage>
        <taxon>unclassified sequences</taxon>
        <taxon>metagenomes</taxon>
        <taxon>ecological metagenomes</taxon>
    </lineage>
</organism>
<evidence type="ECO:0000313" key="1">
    <source>
        <dbReference type="EMBL" id="GAI84643.1"/>
    </source>
</evidence>